<evidence type="ECO:0000313" key="3">
    <source>
        <dbReference type="EMBL" id="MFC4910307.1"/>
    </source>
</evidence>
<feature type="transmembrane region" description="Helical" evidence="2">
    <location>
        <begin position="43"/>
        <end position="67"/>
    </location>
</feature>
<name>A0ABV9U1G8_9ACTN</name>
<keyword evidence="4" id="KW-1185">Reference proteome</keyword>
<proteinExistence type="predicted"/>
<dbReference type="Pfam" id="PF19609">
    <property type="entry name" value="DUF6114"/>
    <property type="match status" value="1"/>
</dbReference>
<gene>
    <name evidence="3" type="ORF">ACFPCY_23545</name>
</gene>
<feature type="compositionally biased region" description="Low complexity" evidence="1">
    <location>
        <begin position="213"/>
        <end position="233"/>
    </location>
</feature>
<feature type="transmembrane region" description="Helical" evidence="2">
    <location>
        <begin position="18"/>
        <end position="37"/>
    </location>
</feature>
<dbReference type="RefSeq" id="WP_378258551.1">
    <property type="nucleotide sequence ID" value="NZ_JBHSIT010000007.1"/>
</dbReference>
<feature type="compositionally biased region" description="Pro residues" evidence="1">
    <location>
        <begin position="197"/>
        <end position="212"/>
    </location>
</feature>
<keyword evidence="2" id="KW-1133">Transmembrane helix</keyword>
<evidence type="ECO:0000256" key="2">
    <source>
        <dbReference type="SAM" id="Phobius"/>
    </source>
</evidence>
<accession>A0ABV9U1G8</accession>
<keyword evidence="2" id="KW-0812">Transmembrane</keyword>
<sequence length="377" mass="38037">MTSSTPHGFRRWRRTRPFWGGLLAVLGGLEIIAIPLAPMPVVIHQGLAGIASWLFGALLVVAGLLLWFQPAQRTFFGVLAVLLSLGSFLTSNFGGFLLGMLLGLLGGALGFAWTPGATKRRRAIPPDAAGAAGSGGTAGSADAVGSPDAAVLVDAKNDPFEGRGVHAAPRGGKILGLALPLAAAPALLGGHLLAAPSPSPTPPAPSASPSPSAPSASPSPSAPSANPSAQPTAKPQPQAKSAGTVPGAYSDVATLRASSLAMSGLSYDGVADLQTPDGTVKALKFSMDKAVLKDVDQQVRRGSAAAGLTTPRLTLTGDVVMYTTKMSSKLLGIPLTFTPESPPPLVLPSMTMTDVVSEQPAVSARDAEAAALSIRSA</sequence>
<evidence type="ECO:0000313" key="4">
    <source>
        <dbReference type="Proteomes" id="UP001595872"/>
    </source>
</evidence>
<organism evidence="3 4">
    <name type="scientific">Actinomadura gamaensis</name>
    <dbReference type="NCBI Taxonomy" id="1763541"/>
    <lineage>
        <taxon>Bacteria</taxon>
        <taxon>Bacillati</taxon>
        <taxon>Actinomycetota</taxon>
        <taxon>Actinomycetes</taxon>
        <taxon>Streptosporangiales</taxon>
        <taxon>Thermomonosporaceae</taxon>
        <taxon>Actinomadura</taxon>
    </lineage>
</organism>
<dbReference type="EMBL" id="JBHSIT010000007">
    <property type="protein sequence ID" value="MFC4910307.1"/>
    <property type="molecule type" value="Genomic_DNA"/>
</dbReference>
<dbReference type="Proteomes" id="UP001595872">
    <property type="component" value="Unassembled WGS sequence"/>
</dbReference>
<keyword evidence="2" id="KW-0472">Membrane</keyword>
<evidence type="ECO:0000256" key="1">
    <source>
        <dbReference type="SAM" id="MobiDB-lite"/>
    </source>
</evidence>
<feature type="region of interest" description="Disordered" evidence="1">
    <location>
        <begin position="194"/>
        <end position="245"/>
    </location>
</feature>
<dbReference type="InterPro" id="IPR046096">
    <property type="entry name" value="DUF6114"/>
</dbReference>
<comment type="caution">
    <text evidence="3">The sequence shown here is derived from an EMBL/GenBank/DDBJ whole genome shotgun (WGS) entry which is preliminary data.</text>
</comment>
<reference evidence="4" key="1">
    <citation type="journal article" date="2019" name="Int. J. Syst. Evol. Microbiol.">
        <title>The Global Catalogue of Microorganisms (GCM) 10K type strain sequencing project: providing services to taxonomists for standard genome sequencing and annotation.</title>
        <authorList>
            <consortium name="The Broad Institute Genomics Platform"/>
            <consortium name="The Broad Institute Genome Sequencing Center for Infectious Disease"/>
            <person name="Wu L."/>
            <person name="Ma J."/>
        </authorList>
    </citation>
    <scope>NUCLEOTIDE SEQUENCE [LARGE SCALE GENOMIC DNA]</scope>
    <source>
        <strain evidence="4">KLKA75</strain>
    </source>
</reference>
<feature type="transmembrane region" description="Helical" evidence="2">
    <location>
        <begin position="74"/>
        <end position="90"/>
    </location>
</feature>
<protein>
    <submittedName>
        <fullName evidence="3">DUF6114 domain-containing protein</fullName>
    </submittedName>
</protein>